<organism evidence="10 11">
    <name type="scientific">Trapa incisa</name>
    <dbReference type="NCBI Taxonomy" id="236973"/>
    <lineage>
        <taxon>Eukaryota</taxon>
        <taxon>Viridiplantae</taxon>
        <taxon>Streptophyta</taxon>
        <taxon>Embryophyta</taxon>
        <taxon>Tracheophyta</taxon>
        <taxon>Spermatophyta</taxon>
        <taxon>Magnoliopsida</taxon>
        <taxon>eudicotyledons</taxon>
        <taxon>Gunneridae</taxon>
        <taxon>Pentapetalae</taxon>
        <taxon>rosids</taxon>
        <taxon>malvids</taxon>
        <taxon>Myrtales</taxon>
        <taxon>Lythraceae</taxon>
        <taxon>Trapa</taxon>
    </lineage>
</organism>
<evidence type="ECO:0000256" key="5">
    <source>
        <dbReference type="ARBA" id="ARBA00023015"/>
    </source>
</evidence>
<dbReference type="Gene3D" id="3.30.160.60">
    <property type="entry name" value="Classic Zinc Finger"/>
    <property type="match status" value="5"/>
</dbReference>
<keyword evidence="2" id="KW-0479">Metal-binding</keyword>
<sequence>MAEGPGERVGPIFRDIRRYYCDYCGLCRSKKALITSHILASHKDEMENEEPDGENSEGKKSNTCEECGATFKKPAYLKQHMQSHKLERPFICSVEDCQASYRRKDHLIRHSLQHKGKLFTCHHNGCNRTFTYQCNMKKHLKEMHDEQSPTSGGFSTPKQHVCPESGCGKAFRFASQLRKHEDSHVKFETTEAFCSECMKSFSSADCLKAHILSTHQYMNCEICGSKQLRKNIKRHLRSHEAKPSSNAEVIKCHFSDCQHVFSTVRSVSLAVSVALGTFACWFHGLKLFSIYLIKQSNLRKHVKAVHLRLKPFACCYPNCQKRFSYKHVRHNHEKCHSYATGDFVELDEQFQMRPKGGRKRKCPTVESLLRKRVNVSMVPDFLSD</sequence>
<gene>
    <name evidence="10" type="ORF">SAY87_019800</name>
</gene>
<evidence type="ECO:0000256" key="2">
    <source>
        <dbReference type="ARBA" id="ARBA00022723"/>
    </source>
</evidence>
<dbReference type="InterPro" id="IPR036236">
    <property type="entry name" value="Znf_C2H2_sf"/>
</dbReference>
<reference evidence="10 11" key="1">
    <citation type="journal article" date="2023" name="Hortic Res">
        <title>Pangenome of water caltrop reveals structural variations and asymmetric subgenome divergence after allopolyploidization.</title>
        <authorList>
            <person name="Zhang X."/>
            <person name="Chen Y."/>
            <person name="Wang L."/>
            <person name="Yuan Y."/>
            <person name="Fang M."/>
            <person name="Shi L."/>
            <person name="Lu R."/>
            <person name="Comes H.P."/>
            <person name="Ma Y."/>
            <person name="Chen Y."/>
            <person name="Huang G."/>
            <person name="Zhou Y."/>
            <person name="Zheng Z."/>
            <person name="Qiu Y."/>
        </authorList>
    </citation>
    <scope>NUCLEOTIDE SEQUENCE [LARGE SCALE GENOMIC DNA]</scope>
    <source>
        <tissue evidence="10">Roots</tissue>
    </source>
</reference>
<protein>
    <recommendedName>
        <fullName evidence="9">C2H2-type domain-containing protein</fullName>
    </recommendedName>
</protein>
<evidence type="ECO:0000256" key="3">
    <source>
        <dbReference type="ARBA" id="ARBA00022771"/>
    </source>
</evidence>
<keyword evidence="11" id="KW-1185">Reference proteome</keyword>
<name>A0AAN7K2V2_9MYRT</name>
<feature type="domain" description="C2H2-type" evidence="9">
    <location>
        <begin position="90"/>
        <end position="119"/>
    </location>
</feature>
<evidence type="ECO:0000256" key="4">
    <source>
        <dbReference type="ARBA" id="ARBA00022833"/>
    </source>
</evidence>
<dbReference type="PROSITE" id="PS00028">
    <property type="entry name" value="ZINC_FINGER_C2H2_1"/>
    <property type="match status" value="6"/>
</dbReference>
<evidence type="ECO:0000313" key="11">
    <source>
        <dbReference type="Proteomes" id="UP001345219"/>
    </source>
</evidence>
<evidence type="ECO:0000256" key="6">
    <source>
        <dbReference type="ARBA" id="ARBA00023163"/>
    </source>
</evidence>
<dbReference type="AlphaFoldDB" id="A0AAN7K2V2"/>
<dbReference type="GO" id="GO:0008270">
    <property type="term" value="F:zinc ion binding"/>
    <property type="evidence" value="ECO:0007669"/>
    <property type="project" value="UniProtKB-KW"/>
</dbReference>
<evidence type="ECO:0000256" key="8">
    <source>
        <dbReference type="PROSITE-ProRule" id="PRU00042"/>
    </source>
</evidence>
<evidence type="ECO:0000256" key="7">
    <source>
        <dbReference type="ARBA" id="ARBA00023242"/>
    </source>
</evidence>
<proteinExistence type="predicted"/>
<dbReference type="GO" id="GO:0003700">
    <property type="term" value="F:DNA-binding transcription factor activity"/>
    <property type="evidence" value="ECO:0007669"/>
    <property type="project" value="TreeGrafter"/>
</dbReference>
<feature type="domain" description="C2H2-type" evidence="9">
    <location>
        <begin position="62"/>
        <end position="89"/>
    </location>
</feature>
<dbReference type="SMART" id="SM00355">
    <property type="entry name" value="ZnF_C2H2"/>
    <property type="match status" value="8"/>
</dbReference>
<evidence type="ECO:0000256" key="1">
    <source>
        <dbReference type="ARBA" id="ARBA00004123"/>
    </source>
</evidence>
<dbReference type="GO" id="GO:0080084">
    <property type="term" value="F:5S rDNA binding"/>
    <property type="evidence" value="ECO:0007669"/>
    <property type="project" value="TreeGrafter"/>
</dbReference>
<evidence type="ECO:0000313" key="10">
    <source>
        <dbReference type="EMBL" id="KAK4758499.1"/>
    </source>
</evidence>
<keyword evidence="6" id="KW-0804">Transcription</keyword>
<keyword evidence="4" id="KW-0862">Zinc</keyword>
<feature type="domain" description="C2H2-type" evidence="9">
    <location>
        <begin position="192"/>
        <end position="215"/>
    </location>
</feature>
<dbReference type="PROSITE" id="PS50157">
    <property type="entry name" value="ZINC_FINGER_C2H2_2"/>
    <property type="match status" value="5"/>
</dbReference>
<dbReference type="PANTHER" id="PTHR46179">
    <property type="entry name" value="ZINC FINGER PROTEIN"/>
    <property type="match status" value="1"/>
</dbReference>
<feature type="domain" description="C2H2-type" evidence="9">
    <location>
        <begin position="119"/>
        <end position="149"/>
    </location>
</feature>
<accession>A0AAN7K2V2</accession>
<dbReference type="GO" id="GO:0005730">
    <property type="term" value="C:nucleolus"/>
    <property type="evidence" value="ECO:0007669"/>
    <property type="project" value="TreeGrafter"/>
</dbReference>
<keyword evidence="5" id="KW-0805">Transcription regulation</keyword>
<dbReference type="EMBL" id="JAXIOK010000012">
    <property type="protein sequence ID" value="KAK4758499.1"/>
    <property type="molecule type" value="Genomic_DNA"/>
</dbReference>
<dbReference type="InterPro" id="IPR013087">
    <property type="entry name" value="Znf_C2H2_type"/>
</dbReference>
<comment type="subcellular location">
    <subcellularLocation>
        <location evidence="1">Nucleus</location>
    </subcellularLocation>
</comment>
<dbReference type="GO" id="GO:0006357">
    <property type="term" value="P:regulation of transcription by RNA polymerase II"/>
    <property type="evidence" value="ECO:0007669"/>
    <property type="project" value="TreeGrafter"/>
</dbReference>
<dbReference type="InterPro" id="IPR051061">
    <property type="entry name" value="Zinc_finger_trans_reg"/>
</dbReference>
<comment type="caution">
    <text evidence="10">The sequence shown here is derived from an EMBL/GenBank/DDBJ whole genome shotgun (WGS) entry which is preliminary data.</text>
</comment>
<feature type="domain" description="C2H2-type" evidence="9">
    <location>
        <begin position="160"/>
        <end position="189"/>
    </location>
</feature>
<evidence type="ECO:0000259" key="9">
    <source>
        <dbReference type="PROSITE" id="PS50157"/>
    </source>
</evidence>
<dbReference type="PANTHER" id="PTHR46179:SF13">
    <property type="entry name" value="C2H2-TYPE DOMAIN-CONTAINING PROTEIN"/>
    <property type="match status" value="1"/>
</dbReference>
<dbReference type="SUPFAM" id="SSF57667">
    <property type="entry name" value="beta-beta-alpha zinc fingers"/>
    <property type="match status" value="4"/>
</dbReference>
<dbReference type="Proteomes" id="UP001345219">
    <property type="component" value="Chromosome 15"/>
</dbReference>
<keyword evidence="7" id="KW-0539">Nucleus</keyword>
<keyword evidence="3 8" id="KW-0863">Zinc-finger</keyword>
<dbReference type="Pfam" id="PF00096">
    <property type="entry name" value="zf-C2H2"/>
    <property type="match status" value="3"/>
</dbReference>